<organism evidence="1 2">
    <name type="scientific">Xylanibacter ruminicola (strain ATCC 19189 / DSM 19721 / CIP 105475 / JCM 8958 / 23)</name>
    <name type="common">Prevotella ruminicola</name>
    <dbReference type="NCBI Taxonomy" id="264731"/>
    <lineage>
        <taxon>Bacteria</taxon>
        <taxon>Pseudomonadati</taxon>
        <taxon>Bacteroidota</taxon>
        <taxon>Bacteroidia</taxon>
        <taxon>Bacteroidales</taxon>
        <taxon>Prevotellaceae</taxon>
        <taxon>Xylanibacter</taxon>
    </lineage>
</organism>
<keyword evidence="2" id="KW-1185">Reference proteome</keyword>
<proteinExistence type="predicted"/>
<dbReference type="Proteomes" id="UP000000927">
    <property type="component" value="Chromosome"/>
</dbReference>
<protein>
    <submittedName>
        <fullName evidence="1">Conserved domain protein</fullName>
    </submittedName>
</protein>
<dbReference type="EMBL" id="CP002006">
    <property type="protein sequence ID" value="ADE81455.1"/>
    <property type="molecule type" value="Genomic_DNA"/>
</dbReference>
<sequence>MEERKIREQSVQEIILDEVLIPALQYLYEFDYENIKFDVSERNICARLALHMENIMRRYDARKEKPFFAKYYADVEYNRMGNGEIKRYENSKHLPKDMVSDLLIQSRGEAPNYLAVEMKKKKNLKNRDEDRVRLKSLVSPKPVRKELKCVYGTLLGAFIIYSPEDVVIELFENVKGRGKPVGKISMVYDEEKRRLLKEALPLAKR</sequence>
<dbReference type="GeneID" id="31501305"/>
<dbReference type="RefSeq" id="WP_013063442.1">
    <property type="nucleotide sequence ID" value="NC_014033.1"/>
</dbReference>
<evidence type="ECO:0000313" key="1">
    <source>
        <dbReference type="EMBL" id="ADE81455.1"/>
    </source>
</evidence>
<dbReference type="AlphaFoldDB" id="D5ETT9"/>
<gene>
    <name evidence="1" type="ordered locus">PRU_1751</name>
</gene>
<dbReference type="HOGENOM" id="CLU_1336523_0_0_10"/>
<accession>D5ETT9</accession>
<evidence type="ECO:0000313" key="2">
    <source>
        <dbReference type="Proteomes" id="UP000000927"/>
    </source>
</evidence>
<reference evidence="1 2" key="1">
    <citation type="journal article" date="2010" name="Microb. Ecol.">
        <title>Comparative genome analysis of Prevotella ruminicola and Prevotella bryantii: insights into their environmental niche.</title>
        <authorList>
            <consortium name="North American Consortium for Rumen Bacteria"/>
            <person name="Purushe J."/>
            <person name="Fouts D.E."/>
            <person name="Morrison M."/>
            <person name="White B.A."/>
            <person name="Mackie R.I."/>
            <person name="Coutinho P.M."/>
            <person name="Henrissat B."/>
            <person name="Nelson K.E."/>
        </authorList>
    </citation>
    <scope>NUCLEOTIDE SEQUENCE [LARGE SCALE GENOMIC DNA]</scope>
    <source>
        <strain evidence="2">ATCC 19189 / JCM 8958 / 23</strain>
    </source>
</reference>
<name>D5ETT9_XYLR2</name>
<dbReference type="KEGG" id="pru:PRU_1751"/>
<dbReference type="eggNOG" id="ENOG5032T2C">
    <property type="taxonomic scope" value="Bacteria"/>
</dbReference>